<dbReference type="Proteomes" id="UP000314294">
    <property type="component" value="Unassembled WGS sequence"/>
</dbReference>
<organism evidence="2 3">
    <name type="scientific">Liparis tanakae</name>
    <name type="common">Tanaka's snailfish</name>
    <dbReference type="NCBI Taxonomy" id="230148"/>
    <lineage>
        <taxon>Eukaryota</taxon>
        <taxon>Metazoa</taxon>
        <taxon>Chordata</taxon>
        <taxon>Craniata</taxon>
        <taxon>Vertebrata</taxon>
        <taxon>Euteleostomi</taxon>
        <taxon>Actinopterygii</taxon>
        <taxon>Neopterygii</taxon>
        <taxon>Teleostei</taxon>
        <taxon>Neoteleostei</taxon>
        <taxon>Acanthomorphata</taxon>
        <taxon>Eupercaria</taxon>
        <taxon>Perciformes</taxon>
        <taxon>Cottioidei</taxon>
        <taxon>Cottales</taxon>
        <taxon>Liparidae</taxon>
        <taxon>Liparis</taxon>
    </lineage>
</organism>
<proteinExistence type="predicted"/>
<sequence>MADVGELVDAIITVVRFPHRTRDVGSVPPDGHGGVGWEPELTPHNNCLAEAVPPVTQSNSESDGEEKWKGKEHRRTVSVSSRGASLAWGARSQPWQGQLPGTSWRAWGLAVVEARSLGVGVEEGGLFQAEGVAEEGPYPAAVEVRNRVGEEAVVVVQNLVVVEEEGEAAGGMVQTRSSSSHLGGLEVAVAQSSQSSQSSQSITAALCPRGLLALQHSDLNPQVIDSPLQLRDGAAFIL</sequence>
<evidence type="ECO:0000313" key="3">
    <source>
        <dbReference type="Proteomes" id="UP000314294"/>
    </source>
</evidence>
<keyword evidence="3" id="KW-1185">Reference proteome</keyword>
<protein>
    <submittedName>
        <fullName evidence="2">Uncharacterized protein</fullName>
    </submittedName>
</protein>
<name>A0A4Z2HXZ5_9TELE</name>
<feature type="region of interest" description="Disordered" evidence="1">
    <location>
        <begin position="54"/>
        <end position="75"/>
    </location>
</feature>
<reference evidence="2 3" key="1">
    <citation type="submission" date="2019-03" db="EMBL/GenBank/DDBJ databases">
        <title>First draft genome of Liparis tanakae, snailfish: a comprehensive survey of snailfish specific genes.</title>
        <authorList>
            <person name="Kim W."/>
            <person name="Song I."/>
            <person name="Jeong J.-H."/>
            <person name="Kim D."/>
            <person name="Kim S."/>
            <person name="Ryu S."/>
            <person name="Song J.Y."/>
            <person name="Lee S.K."/>
        </authorList>
    </citation>
    <scope>NUCLEOTIDE SEQUENCE [LARGE SCALE GENOMIC DNA]</scope>
    <source>
        <tissue evidence="2">Muscle</tissue>
    </source>
</reference>
<evidence type="ECO:0000256" key="1">
    <source>
        <dbReference type="SAM" id="MobiDB-lite"/>
    </source>
</evidence>
<dbReference type="EMBL" id="SRLO01000161">
    <property type="protein sequence ID" value="TNN70567.1"/>
    <property type="molecule type" value="Genomic_DNA"/>
</dbReference>
<comment type="caution">
    <text evidence="2">The sequence shown here is derived from an EMBL/GenBank/DDBJ whole genome shotgun (WGS) entry which is preliminary data.</text>
</comment>
<evidence type="ECO:0000313" key="2">
    <source>
        <dbReference type="EMBL" id="TNN70567.1"/>
    </source>
</evidence>
<gene>
    <name evidence="2" type="ORF">EYF80_019151</name>
</gene>
<accession>A0A4Z2HXZ5</accession>
<dbReference type="AlphaFoldDB" id="A0A4Z2HXZ5"/>